<dbReference type="SUPFAM" id="SSF55874">
    <property type="entry name" value="ATPase domain of HSP90 chaperone/DNA topoisomerase II/histidine kinase"/>
    <property type="match status" value="1"/>
</dbReference>
<keyword evidence="3" id="KW-0597">Phosphoprotein</keyword>
<evidence type="ECO:0000256" key="9">
    <source>
        <dbReference type="SAM" id="Coils"/>
    </source>
</evidence>
<evidence type="ECO:0000259" key="12">
    <source>
        <dbReference type="Pfam" id="PF07730"/>
    </source>
</evidence>
<dbReference type="PANTHER" id="PTHR24421">
    <property type="entry name" value="NITRATE/NITRITE SENSOR PROTEIN NARX-RELATED"/>
    <property type="match status" value="1"/>
</dbReference>
<keyword evidence="8" id="KW-0902">Two-component regulatory system</keyword>
<evidence type="ECO:0000256" key="6">
    <source>
        <dbReference type="ARBA" id="ARBA00022777"/>
    </source>
</evidence>
<dbReference type="EC" id="2.7.13.3" evidence="2"/>
<dbReference type="InterPro" id="IPR050482">
    <property type="entry name" value="Sensor_HK_TwoCompSys"/>
</dbReference>
<keyword evidence="4" id="KW-0808">Transferase</keyword>
<evidence type="ECO:0000256" key="3">
    <source>
        <dbReference type="ARBA" id="ARBA00022553"/>
    </source>
</evidence>
<evidence type="ECO:0000256" key="5">
    <source>
        <dbReference type="ARBA" id="ARBA00022741"/>
    </source>
</evidence>
<comment type="catalytic activity">
    <reaction evidence="1">
        <text>ATP + protein L-histidine = ADP + protein N-phospho-L-histidine.</text>
        <dbReference type="EC" id="2.7.13.3"/>
    </reaction>
</comment>
<dbReference type="InterPro" id="IPR003594">
    <property type="entry name" value="HATPase_dom"/>
</dbReference>
<dbReference type="GO" id="GO:0005524">
    <property type="term" value="F:ATP binding"/>
    <property type="evidence" value="ECO:0007669"/>
    <property type="project" value="UniProtKB-KW"/>
</dbReference>
<sequence length="394" mass="45196">MTNNSERIVMFVLYFSLLIAFGFLVTDNPDNQVKMIILTTFFTLIQVFRISILPRIKFKIKTPIEVLLITIQFVFAFFIQMIDGYFVPQIYFFILLSEVAYSYRLVISIPFTFMNYLAFVFGVYINHNYPPFADISFVIPRMLEYWLIFGFSYMAKRSNEQSKQLEIAFQQLEIANAELAEKTLIEERIRLSRELHDTIGHSLTTTIVGLEVSKQLHEKGLTQKAIERIPTIQDQIKKSLQDIRLSSRTLHDNPLRLSFKQQVENLLNNTAQQSDIIITHDISDIQNLSPNQEITLYRALQEGLTNGIKHGKATQFSFSLKESGDHIQFHLQDNGNAGQGFEFGFGLTSMHERICAIGGTLELNLTQTKGCSLIILIPIIHKGKTYESTEESAI</sequence>
<evidence type="ECO:0000313" key="14">
    <source>
        <dbReference type="Proteomes" id="UP001431131"/>
    </source>
</evidence>
<reference evidence="13" key="1">
    <citation type="submission" date="2022-02" db="EMBL/GenBank/DDBJ databases">
        <title>Fredinandcohnia quinoae sp. nov. isolated from Chenopodium quinoa seeds.</title>
        <authorList>
            <person name="Saati-Santamaria Z."/>
            <person name="Flores-Felix J.D."/>
            <person name="Igual J.M."/>
            <person name="Velazquez E."/>
            <person name="Garcia-Fraile P."/>
            <person name="Martinez-Molina E."/>
        </authorList>
    </citation>
    <scope>NUCLEOTIDE SEQUENCE</scope>
    <source>
        <strain evidence="13">SECRCQ15</strain>
    </source>
</reference>
<dbReference type="InterPro" id="IPR036890">
    <property type="entry name" value="HATPase_C_sf"/>
</dbReference>
<keyword evidence="14" id="KW-1185">Reference proteome</keyword>
<dbReference type="Gene3D" id="3.30.565.10">
    <property type="entry name" value="Histidine kinase-like ATPase, C-terminal domain"/>
    <property type="match status" value="1"/>
</dbReference>
<feature type="transmembrane region" description="Helical" evidence="10">
    <location>
        <begin position="102"/>
        <end position="125"/>
    </location>
</feature>
<dbReference type="Pfam" id="PF02518">
    <property type="entry name" value="HATPase_c"/>
    <property type="match status" value="1"/>
</dbReference>
<evidence type="ECO:0000256" key="1">
    <source>
        <dbReference type="ARBA" id="ARBA00000085"/>
    </source>
</evidence>
<feature type="transmembrane region" description="Helical" evidence="10">
    <location>
        <begin position="32"/>
        <end position="52"/>
    </location>
</feature>
<feature type="domain" description="Signal transduction histidine kinase subgroup 3 dimerisation and phosphoacceptor" evidence="12">
    <location>
        <begin position="187"/>
        <end position="252"/>
    </location>
</feature>
<keyword evidence="5" id="KW-0547">Nucleotide-binding</keyword>
<dbReference type="CDD" id="cd16917">
    <property type="entry name" value="HATPase_UhpB-NarQ-NarX-like"/>
    <property type="match status" value="1"/>
</dbReference>
<evidence type="ECO:0000256" key="7">
    <source>
        <dbReference type="ARBA" id="ARBA00022840"/>
    </source>
</evidence>
<organism evidence="13 14">
    <name type="scientific">Fredinandcohnia quinoae</name>
    <dbReference type="NCBI Taxonomy" id="2918902"/>
    <lineage>
        <taxon>Bacteria</taxon>
        <taxon>Bacillati</taxon>
        <taxon>Bacillota</taxon>
        <taxon>Bacilli</taxon>
        <taxon>Bacillales</taxon>
        <taxon>Bacillaceae</taxon>
        <taxon>Fredinandcohnia</taxon>
    </lineage>
</organism>
<feature type="domain" description="Histidine kinase/HSP90-like ATPase" evidence="11">
    <location>
        <begin position="292"/>
        <end position="378"/>
    </location>
</feature>
<dbReference type="GO" id="GO:0046983">
    <property type="term" value="F:protein dimerization activity"/>
    <property type="evidence" value="ECO:0007669"/>
    <property type="project" value="InterPro"/>
</dbReference>
<dbReference type="AlphaFoldDB" id="A0AAW5E634"/>
<protein>
    <recommendedName>
        <fullName evidence="2">histidine kinase</fullName>
        <ecNumber evidence="2">2.7.13.3</ecNumber>
    </recommendedName>
</protein>
<dbReference type="EMBL" id="JAKTTI010000004">
    <property type="protein sequence ID" value="MCH1624588.1"/>
    <property type="molecule type" value="Genomic_DNA"/>
</dbReference>
<keyword evidence="6 13" id="KW-0418">Kinase</keyword>
<name>A0AAW5E634_9BACI</name>
<proteinExistence type="predicted"/>
<gene>
    <name evidence="13" type="ORF">MJG50_04555</name>
</gene>
<evidence type="ECO:0000259" key="11">
    <source>
        <dbReference type="Pfam" id="PF02518"/>
    </source>
</evidence>
<evidence type="ECO:0000313" key="13">
    <source>
        <dbReference type="EMBL" id="MCH1624588.1"/>
    </source>
</evidence>
<keyword evidence="10" id="KW-0812">Transmembrane</keyword>
<evidence type="ECO:0000256" key="4">
    <source>
        <dbReference type="ARBA" id="ARBA00022679"/>
    </source>
</evidence>
<dbReference type="Pfam" id="PF07730">
    <property type="entry name" value="HisKA_3"/>
    <property type="match status" value="1"/>
</dbReference>
<keyword evidence="9" id="KW-0175">Coiled coil</keyword>
<keyword evidence="10" id="KW-1133">Transmembrane helix</keyword>
<dbReference type="PANTHER" id="PTHR24421:SF10">
    <property type="entry name" value="NITRATE_NITRITE SENSOR PROTEIN NARQ"/>
    <property type="match status" value="1"/>
</dbReference>
<dbReference type="Gene3D" id="1.20.5.1930">
    <property type="match status" value="1"/>
</dbReference>
<feature type="coiled-coil region" evidence="9">
    <location>
        <begin position="155"/>
        <end position="182"/>
    </location>
</feature>
<feature type="transmembrane region" description="Helical" evidence="10">
    <location>
        <begin position="7"/>
        <end position="26"/>
    </location>
</feature>
<keyword evidence="10" id="KW-0472">Membrane</keyword>
<dbReference type="RefSeq" id="WP_240253134.1">
    <property type="nucleotide sequence ID" value="NZ_JAKTTI010000004.1"/>
</dbReference>
<feature type="transmembrane region" description="Helical" evidence="10">
    <location>
        <begin position="137"/>
        <end position="155"/>
    </location>
</feature>
<evidence type="ECO:0000256" key="8">
    <source>
        <dbReference type="ARBA" id="ARBA00023012"/>
    </source>
</evidence>
<keyword evidence="7" id="KW-0067">ATP-binding</keyword>
<dbReference type="GO" id="GO:0016020">
    <property type="term" value="C:membrane"/>
    <property type="evidence" value="ECO:0007669"/>
    <property type="project" value="InterPro"/>
</dbReference>
<evidence type="ECO:0000256" key="2">
    <source>
        <dbReference type="ARBA" id="ARBA00012438"/>
    </source>
</evidence>
<accession>A0AAW5E634</accession>
<evidence type="ECO:0000256" key="10">
    <source>
        <dbReference type="SAM" id="Phobius"/>
    </source>
</evidence>
<dbReference type="InterPro" id="IPR011712">
    <property type="entry name" value="Sig_transdc_His_kin_sub3_dim/P"/>
</dbReference>
<feature type="transmembrane region" description="Helical" evidence="10">
    <location>
        <begin position="64"/>
        <end position="82"/>
    </location>
</feature>
<dbReference type="Proteomes" id="UP001431131">
    <property type="component" value="Unassembled WGS sequence"/>
</dbReference>
<comment type="caution">
    <text evidence="13">The sequence shown here is derived from an EMBL/GenBank/DDBJ whole genome shotgun (WGS) entry which is preliminary data.</text>
</comment>
<dbReference type="GO" id="GO:0000155">
    <property type="term" value="F:phosphorelay sensor kinase activity"/>
    <property type="evidence" value="ECO:0007669"/>
    <property type="project" value="InterPro"/>
</dbReference>